<dbReference type="RefSeq" id="WP_069853923.1">
    <property type="nucleotide sequence ID" value="NZ_CP014859.1"/>
</dbReference>
<dbReference type="PANTHER" id="PTHR30136:SF24">
    <property type="entry name" value="HTH-TYPE TRANSCRIPTIONAL REPRESSOR ALLR"/>
    <property type="match status" value="1"/>
</dbReference>
<dbReference type="SUPFAM" id="SSF55781">
    <property type="entry name" value="GAF domain-like"/>
    <property type="match status" value="1"/>
</dbReference>
<keyword evidence="1" id="KW-0805">Transcription regulation</keyword>
<feature type="domain" description="HTH iclR-type" evidence="4">
    <location>
        <begin position="2"/>
        <end position="61"/>
    </location>
</feature>
<dbReference type="SMART" id="SM00346">
    <property type="entry name" value="HTH_ICLR"/>
    <property type="match status" value="1"/>
</dbReference>
<dbReference type="InterPro" id="IPR036390">
    <property type="entry name" value="WH_DNA-bd_sf"/>
</dbReference>
<dbReference type="InterPro" id="IPR029016">
    <property type="entry name" value="GAF-like_dom_sf"/>
</dbReference>
<feature type="domain" description="IclR-ED" evidence="5">
    <location>
        <begin position="62"/>
        <end position="245"/>
    </location>
</feature>
<proteinExistence type="predicted"/>
<dbReference type="Proteomes" id="UP000095210">
    <property type="component" value="Chromosome"/>
</dbReference>
<organism evidence="6 7">
    <name type="scientific">Actinoalloteichus hymeniacidonis</name>
    <dbReference type="NCBI Taxonomy" id="340345"/>
    <lineage>
        <taxon>Bacteria</taxon>
        <taxon>Bacillati</taxon>
        <taxon>Actinomycetota</taxon>
        <taxon>Actinomycetes</taxon>
        <taxon>Pseudonocardiales</taxon>
        <taxon>Pseudonocardiaceae</taxon>
        <taxon>Actinoalloteichus</taxon>
    </lineage>
</organism>
<dbReference type="Pfam" id="PF09339">
    <property type="entry name" value="HTH_IclR"/>
    <property type="match status" value="1"/>
</dbReference>
<sequence>MSQSVSKALRILVELGAGQRSLAELADRLDVHKSTVLRLLRTMQDERFVFRDDAHRYHLGSRLFALSSLALEQREVRRIAAAHLAELNRRTGQTVHLAALEGDEVVYVDKYDSRQPVRMYSRIGLTAPLNCAAVSKVILAGLPAEQRAQLVSAIDFVRFTERTITEVDAFHTELDEVARRGYAVDRAEHESFINCIGAPVRDAGGRVVAAASISVPDVVLGYDRLLELLPELLATAAAVSAECGFLEIEQTSPPGTSLAR</sequence>
<dbReference type="EMBL" id="CP014859">
    <property type="protein sequence ID" value="AOS64739.1"/>
    <property type="molecule type" value="Genomic_DNA"/>
</dbReference>
<keyword evidence="3" id="KW-0804">Transcription</keyword>
<dbReference type="InterPro" id="IPR050707">
    <property type="entry name" value="HTH_MetabolicPath_Reg"/>
</dbReference>
<dbReference type="GO" id="GO:0045892">
    <property type="term" value="P:negative regulation of DNA-templated transcription"/>
    <property type="evidence" value="ECO:0007669"/>
    <property type="project" value="TreeGrafter"/>
</dbReference>
<protein>
    <submittedName>
        <fullName evidence="6">Transcriptional regulator, IclR family</fullName>
    </submittedName>
</protein>
<dbReference type="Gene3D" id="1.10.10.10">
    <property type="entry name" value="Winged helix-like DNA-binding domain superfamily/Winged helix DNA-binding domain"/>
    <property type="match status" value="1"/>
</dbReference>
<dbReference type="Pfam" id="PF01614">
    <property type="entry name" value="IclR_C"/>
    <property type="match status" value="1"/>
</dbReference>
<dbReference type="KEGG" id="ahm:TL08_19740"/>
<dbReference type="AlphaFoldDB" id="A0AAC9MZS1"/>
<evidence type="ECO:0000259" key="5">
    <source>
        <dbReference type="PROSITE" id="PS51078"/>
    </source>
</evidence>
<dbReference type="PROSITE" id="PS51078">
    <property type="entry name" value="ICLR_ED"/>
    <property type="match status" value="1"/>
</dbReference>
<evidence type="ECO:0000259" key="4">
    <source>
        <dbReference type="PROSITE" id="PS51077"/>
    </source>
</evidence>
<evidence type="ECO:0000313" key="7">
    <source>
        <dbReference type="Proteomes" id="UP000095210"/>
    </source>
</evidence>
<evidence type="ECO:0000256" key="1">
    <source>
        <dbReference type="ARBA" id="ARBA00023015"/>
    </source>
</evidence>
<dbReference type="PROSITE" id="PS51077">
    <property type="entry name" value="HTH_ICLR"/>
    <property type="match status" value="1"/>
</dbReference>
<dbReference type="PANTHER" id="PTHR30136">
    <property type="entry name" value="HELIX-TURN-HELIX TRANSCRIPTIONAL REGULATOR, ICLR FAMILY"/>
    <property type="match status" value="1"/>
</dbReference>
<dbReference type="InterPro" id="IPR014757">
    <property type="entry name" value="Tscrpt_reg_IclR_C"/>
</dbReference>
<gene>
    <name evidence="6" type="ORF">TL08_19740</name>
</gene>
<accession>A0AAC9MZS1</accession>
<dbReference type="Gene3D" id="3.30.450.40">
    <property type="match status" value="1"/>
</dbReference>
<dbReference type="GO" id="GO:0003677">
    <property type="term" value="F:DNA binding"/>
    <property type="evidence" value="ECO:0007669"/>
    <property type="project" value="UniProtKB-KW"/>
</dbReference>
<evidence type="ECO:0000313" key="6">
    <source>
        <dbReference type="EMBL" id="AOS64739.1"/>
    </source>
</evidence>
<keyword evidence="2" id="KW-0238">DNA-binding</keyword>
<dbReference type="GO" id="GO:0003700">
    <property type="term" value="F:DNA-binding transcription factor activity"/>
    <property type="evidence" value="ECO:0007669"/>
    <property type="project" value="TreeGrafter"/>
</dbReference>
<keyword evidence="7" id="KW-1185">Reference proteome</keyword>
<evidence type="ECO:0000256" key="2">
    <source>
        <dbReference type="ARBA" id="ARBA00023125"/>
    </source>
</evidence>
<reference evidence="7" key="1">
    <citation type="submission" date="2016-03" db="EMBL/GenBank/DDBJ databases">
        <title>Complete genome sequence of the type strain Actinoalloteichus hymeniacidonis DSM 45092.</title>
        <authorList>
            <person name="Schaffert L."/>
            <person name="Albersmeier A."/>
            <person name="Winkler A."/>
            <person name="Kalinowski J."/>
            <person name="Zotchev S."/>
            <person name="Ruckert C."/>
        </authorList>
    </citation>
    <scope>NUCLEOTIDE SEQUENCE [LARGE SCALE GENOMIC DNA]</scope>
    <source>
        <strain evidence="7">HPA177(T) (DSM 45092(T))</strain>
    </source>
</reference>
<dbReference type="InterPro" id="IPR005471">
    <property type="entry name" value="Tscrpt_reg_IclR_N"/>
</dbReference>
<dbReference type="InterPro" id="IPR036388">
    <property type="entry name" value="WH-like_DNA-bd_sf"/>
</dbReference>
<dbReference type="SUPFAM" id="SSF46785">
    <property type="entry name" value="Winged helix' DNA-binding domain"/>
    <property type="match status" value="1"/>
</dbReference>
<evidence type="ECO:0000256" key="3">
    <source>
        <dbReference type="ARBA" id="ARBA00023163"/>
    </source>
</evidence>
<name>A0AAC9MZS1_9PSEU</name>